<dbReference type="Proteomes" id="UP000287033">
    <property type="component" value="Unassembled WGS sequence"/>
</dbReference>
<keyword evidence="1" id="KW-0472">Membrane</keyword>
<keyword evidence="1" id="KW-0812">Transmembrane</keyword>
<dbReference type="OrthoDB" id="9961372at2759"/>
<organism evidence="2 3">
    <name type="scientific">Chiloscyllium punctatum</name>
    <name type="common">Brownbanded bambooshark</name>
    <name type="synonym">Hemiscyllium punctatum</name>
    <dbReference type="NCBI Taxonomy" id="137246"/>
    <lineage>
        <taxon>Eukaryota</taxon>
        <taxon>Metazoa</taxon>
        <taxon>Chordata</taxon>
        <taxon>Craniata</taxon>
        <taxon>Vertebrata</taxon>
        <taxon>Chondrichthyes</taxon>
        <taxon>Elasmobranchii</taxon>
        <taxon>Galeomorphii</taxon>
        <taxon>Galeoidea</taxon>
        <taxon>Orectolobiformes</taxon>
        <taxon>Hemiscylliidae</taxon>
        <taxon>Chiloscyllium</taxon>
    </lineage>
</organism>
<comment type="caution">
    <text evidence="2">The sequence shown here is derived from an EMBL/GenBank/DDBJ whole genome shotgun (WGS) entry which is preliminary data.</text>
</comment>
<evidence type="ECO:0000313" key="2">
    <source>
        <dbReference type="EMBL" id="GCC20976.1"/>
    </source>
</evidence>
<feature type="transmembrane region" description="Helical" evidence="1">
    <location>
        <begin position="48"/>
        <end position="65"/>
    </location>
</feature>
<evidence type="ECO:0000256" key="1">
    <source>
        <dbReference type="SAM" id="Phobius"/>
    </source>
</evidence>
<gene>
    <name evidence="2" type="ORF">chiPu_0019500</name>
</gene>
<keyword evidence="3" id="KW-1185">Reference proteome</keyword>
<proteinExistence type="predicted"/>
<reference evidence="2 3" key="1">
    <citation type="journal article" date="2018" name="Nat. Ecol. Evol.">
        <title>Shark genomes provide insights into elasmobranch evolution and the origin of vertebrates.</title>
        <authorList>
            <person name="Hara Y"/>
            <person name="Yamaguchi K"/>
            <person name="Onimaru K"/>
            <person name="Kadota M"/>
            <person name="Koyanagi M"/>
            <person name="Keeley SD"/>
            <person name="Tatsumi K"/>
            <person name="Tanaka K"/>
            <person name="Motone F"/>
            <person name="Kageyama Y"/>
            <person name="Nozu R"/>
            <person name="Adachi N"/>
            <person name="Nishimura O"/>
            <person name="Nakagawa R"/>
            <person name="Tanegashima C"/>
            <person name="Kiyatake I"/>
            <person name="Matsumoto R"/>
            <person name="Murakumo K"/>
            <person name="Nishida K"/>
            <person name="Terakita A"/>
            <person name="Kuratani S"/>
            <person name="Sato K"/>
            <person name="Hyodo S Kuraku.S."/>
        </authorList>
    </citation>
    <scope>NUCLEOTIDE SEQUENCE [LARGE SCALE GENOMIC DNA]</scope>
</reference>
<dbReference type="AlphaFoldDB" id="A0A401RS71"/>
<accession>A0A401RS71</accession>
<dbReference type="EMBL" id="BEZZ01002021">
    <property type="protein sequence ID" value="GCC20976.1"/>
    <property type="molecule type" value="Genomic_DNA"/>
</dbReference>
<protein>
    <submittedName>
        <fullName evidence="2">Uncharacterized protein</fullName>
    </submittedName>
</protein>
<sequence length="139" mass="16587">MCEYPEHCPVKEMEESDPGVQFPAKAELDVGTQFQGAVDGYWEYQSSYLVWIAIVVVLIILMYRCSKRRKKLRLRFRVECYGKGDIHKDILMNSSVYDDDPRIPYVFYVYKVSREIEDLRNALQYAERKFRRGLDTRKR</sequence>
<name>A0A401RS71_CHIPU</name>
<keyword evidence="1" id="KW-1133">Transmembrane helix</keyword>
<evidence type="ECO:0000313" key="3">
    <source>
        <dbReference type="Proteomes" id="UP000287033"/>
    </source>
</evidence>